<dbReference type="Gene3D" id="1.25.40.540">
    <property type="entry name" value="TAP42-like family"/>
    <property type="match status" value="1"/>
</dbReference>
<dbReference type="InterPro" id="IPR038511">
    <property type="entry name" value="TAP42/TAP46-like_sf"/>
</dbReference>
<name>A0A0L0SPE6_ALLM3</name>
<dbReference type="GO" id="GO:0051721">
    <property type="term" value="F:protein phosphatase 2A binding"/>
    <property type="evidence" value="ECO:0007669"/>
    <property type="project" value="TreeGrafter"/>
</dbReference>
<dbReference type="STRING" id="578462.A0A0L0SPE6"/>
<evidence type="ECO:0000256" key="1">
    <source>
        <dbReference type="SAM" id="MobiDB-lite"/>
    </source>
</evidence>
<dbReference type="eggNOG" id="KOG2830">
    <property type="taxonomic scope" value="Eukaryota"/>
</dbReference>
<dbReference type="InterPro" id="IPR007304">
    <property type="entry name" value="TAP46-like"/>
</dbReference>
<organism evidence="2 3">
    <name type="scientific">Allomyces macrogynus (strain ATCC 38327)</name>
    <name type="common">Allomyces javanicus var. macrogynus</name>
    <dbReference type="NCBI Taxonomy" id="578462"/>
    <lineage>
        <taxon>Eukaryota</taxon>
        <taxon>Fungi</taxon>
        <taxon>Fungi incertae sedis</taxon>
        <taxon>Blastocladiomycota</taxon>
        <taxon>Blastocladiomycetes</taxon>
        <taxon>Blastocladiales</taxon>
        <taxon>Blastocladiaceae</taxon>
        <taxon>Allomyces</taxon>
    </lineage>
</organism>
<gene>
    <name evidence="2" type="ORF">AMAG_09415</name>
</gene>
<reference evidence="3" key="2">
    <citation type="submission" date="2009-11" db="EMBL/GenBank/DDBJ databases">
        <title>The Genome Sequence of Allomyces macrogynus strain ATCC 38327.</title>
        <authorList>
            <consortium name="The Broad Institute Genome Sequencing Platform"/>
            <person name="Russ C."/>
            <person name="Cuomo C."/>
            <person name="Shea T."/>
            <person name="Young S.K."/>
            <person name="Zeng Q."/>
            <person name="Koehrsen M."/>
            <person name="Haas B."/>
            <person name="Borodovsky M."/>
            <person name="Guigo R."/>
            <person name="Alvarado L."/>
            <person name="Berlin A."/>
            <person name="Borenstein D."/>
            <person name="Chen Z."/>
            <person name="Engels R."/>
            <person name="Freedman E."/>
            <person name="Gellesch M."/>
            <person name="Goldberg J."/>
            <person name="Griggs A."/>
            <person name="Gujja S."/>
            <person name="Heiman D."/>
            <person name="Hepburn T."/>
            <person name="Howarth C."/>
            <person name="Jen D."/>
            <person name="Larson L."/>
            <person name="Lewis B."/>
            <person name="Mehta T."/>
            <person name="Park D."/>
            <person name="Pearson M."/>
            <person name="Roberts A."/>
            <person name="Saif S."/>
            <person name="Shenoy N."/>
            <person name="Sisk P."/>
            <person name="Stolte C."/>
            <person name="Sykes S."/>
            <person name="Walk T."/>
            <person name="White J."/>
            <person name="Yandava C."/>
            <person name="Burger G."/>
            <person name="Gray M.W."/>
            <person name="Holland P.W.H."/>
            <person name="King N."/>
            <person name="Lang F.B.F."/>
            <person name="Roger A.J."/>
            <person name="Ruiz-Trillo I."/>
            <person name="Lander E."/>
            <person name="Nusbaum C."/>
        </authorList>
    </citation>
    <scope>NUCLEOTIDE SEQUENCE [LARGE SCALE GENOMIC DNA]</scope>
    <source>
        <strain evidence="3">ATCC 38327</strain>
    </source>
</reference>
<dbReference type="PANTHER" id="PTHR10933:SF9">
    <property type="entry name" value="IMMUNOGLOBULIN-BINDING PROTEIN 1"/>
    <property type="match status" value="1"/>
</dbReference>
<evidence type="ECO:0000313" key="3">
    <source>
        <dbReference type="Proteomes" id="UP000054350"/>
    </source>
</evidence>
<dbReference type="PANTHER" id="PTHR10933">
    <property type="entry name" value="IMMUNOGLOBULIN-BINDING PROTEIN 1"/>
    <property type="match status" value="1"/>
</dbReference>
<dbReference type="GO" id="GO:0005829">
    <property type="term" value="C:cytosol"/>
    <property type="evidence" value="ECO:0007669"/>
    <property type="project" value="TreeGrafter"/>
</dbReference>
<dbReference type="GO" id="GO:0035303">
    <property type="term" value="P:regulation of dephosphorylation"/>
    <property type="evidence" value="ECO:0007669"/>
    <property type="project" value="TreeGrafter"/>
</dbReference>
<evidence type="ECO:0000313" key="2">
    <source>
        <dbReference type="EMBL" id="KNE64391.1"/>
    </source>
</evidence>
<keyword evidence="3" id="KW-1185">Reference proteome</keyword>
<dbReference type="GO" id="GO:0009966">
    <property type="term" value="P:regulation of signal transduction"/>
    <property type="evidence" value="ECO:0007669"/>
    <property type="project" value="InterPro"/>
</dbReference>
<sequence>MISASGPNAGQNDDIVNPLAKLALADNDGDVATSSPHALFLSAVARLADASADDAAARAAVARLTTCADRVHAQRLFSTNEALDDVKTTDLPLLLVHAYLADAYGRLRTDGPQARLATVKTIQSQFQQFMTQCDTYDLIPRDERSYMGAMAPPAAAKLGGDQRRDFKIARFKASRQRESLLAERAAQLGDFATRRGAAAMIAAAPSLAIATGISVTTTTSAQPTAAAAAAADDADADLSGDDEAVARDFYLLLVRHWIAKAVDELINLQEERAHLDRMVQEPPRRPQPSSSSSSADRLDGPPRQSIFARTGPLLDKGGRPLRPFTITSQRAALQDQVFRPGHRLPTMSLDEYLEAEMARGGILPRAEPAPAKNESDDDDEDSDRDEVADRKLYKARNWDAFTDDNPRGWGNRGGNRG</sequence>
<dbReference type="AlphaFoldDB" id="A0A0L0SPE6"/>
<dbReference type="VEuPathDB" id="FungiDB:AMAG_09415"/>
<dbReference type="OMA" id="ASKIHRT"/>
<accession>A0A0L0SPE6</accession>
<feature type="region of interest" description="Disordered" evidence="1">
    <location>
        <begin position="362"/>
        <end position="417"/>
    </location>
</feature>
<feature type="compositionally biased region" description="Acidic residues" evidence="1">
    <location>
        <begin position="375"/>
        <end position="384"/>
    </location>
</feature>
<protein>
    <recommendedName>
        <fullName evidence="4">TAP42-like protein</fullName>
    </recommendedName>
</protein>
<dbReference type="OrthoDB" id="10261753at2759"/>
<dbReference type="EMBL" id="GG745344">
    <property type="protein sequence ID" value="KNE64391.1"/>
    <property type="molecule type" value="Genomic_DNA"/>
</dbReference>
<reference evidence="2 3" key="1">
    <citation type="submission" date="2009-11" db="EMBL/GenBank/DDBJ databases">
        <title>Annotation of Allomyces macrogynus ATCC 38327.</title>
        <authorList>
            <consortium name="The Broad Institute Genome Sequencing Platform"/>
            <person name="Russ C."/>
            <person name="Cuomo C."/>
            <person name="Burger G."/>
            <person name="Gray M.W."/>
            <person name="Holland P.W.H."/>
            <person name="King N."/>
            <person name="Lang F.B.F."/>
            <person name="Roger A.J."/>
            <person name="Ruiz-Trillo I."/>
            <person name="Young S.K."/>
            <person name="Zeng Q."/>
            <person name="Gargeya S."/>
            <person name="Fitzgerald M."/>
            <person name="Haas B."/>
            <person name="Abouelleil A."/>
            <person name="Alvarado L."/>
            <person name="Arachchi H.M."/>
            <person name="Berlin A."/>
            <person name="Chapman S.B."/>
            <person name="Gearin G."/>
            <person name="Goldberg J."/>
            <person name="Griggs A."/>
            <person name="Gujja S."/>
            <person name="Hansen M."/>
            <person name="Heiman D."/>
            <person name="Howarth C."/>
            <person name="Larimer J."/>
            <person name="Lui A."/>
            <person name="MacDonald P.J.P."/>
            <person name="McCowen C."/>
            <person name="Montmayeur A."/>
            <person name="Murphy C."/>
            <person name="Neiman D."/>
            <person name="Pearson M."/>
            <person name="Priest M."/>
            <person name="Roberts A."/>
            <person name="Saif S."/>
            <person name="Shea T."/>
            <person name="Sisk P."/>
            <person name="Stolte C."/>
            <person name="Sykes S."/>
            <person name="Wortman J."/>
            <person name="Nusbaum C."/>
            <person name="Birren B."/>
        </authorList>
    </citation>
    <scope>NUCLEOTIDE SEQUENCE [LARGE SCALE GENOMIC DNA]</scope>
    <source>
        <strain evidence="2 3">ATCC 38327</strain>
    </source>
</reference>
<dbReference type="Proteomes" id="UP000054350">
    <property type="component" value="Unassembled WGS sequence"/>
</dbReference>
<proteinExistence type="predicted"/>
<evidence type="ECO:0008006" key="4">
    <source>
        <dbReference type="Google" id="ProtNLM"/>
    </source>
</evidence>
<feature type="region of interest" description="Disordered" evidence="1">
    <location>
        <begin position="277"/>
        <end position="322"/>
    </location>
</feature>
<dbReference type="Pfam" id="PF04177">
    <property type="entry name" value="TAP42"/>
    <property type="match status" value="1"/>
</dbReference>